<protein>
    <submittedName>
        <fullName evidence="1">Uncharacterized protein</fullName>
    </submittedName>
</protein>
<reference evidence="1 2" key="1">
    <citation type="submission" date="2019-02" db="EMBL/GenBank/DDBJ databases">
        <title>Deep-cultivation of Planctomycetes and their phenomic and genomic characterization uncovers novel biology.</title>
        <authorList>
            <person name="Wiegand S."/>
            <person name="Jogler M."/>
            <person name="Boedeker C."/>
            <person name="Pinto D."/>
            <person name="Vollmers J."/>
            <person name="Rivas-Marin E."/>
            <person name="Kohn T."/>
            <person name="Peeters S.H."/>
            <person name="Heuer A."/>
            <person name="Rast P."/>
            <person name="Oberbeckmann S."/>
            <person name="Bunk B."/>
            <person name="Jeske O."/>
            <person name="Meyerdierks A."/>
            <person name="Storesund J.E."/>
            <person name="Kallscheuer N."/>
            <person name="Luecker S."/>
            <person name="Lage O.M."/>
            <person name="Pohl T."/>
            <person name="Merkel B.J."/>
            <person name="Hornburger P."/>
            <person name="Mueller R.-W."/>
            <person name="Bruemmer F."/>
            <person name="Labrenz M."/>
            <person name="Spormann A.M."/>
            <person name="Op den Camp H."/>
            <person name="Overmann J."/>
            <person name="Amann R."/>
            <person name="Jetten M.S.M."/>
            <person name="Mascher T."/>
            <person name="Medema M.H."/>
            <person name="Devos D.P."/>
            <person name="Kaster A.-K."/>
            <person name="Ovreas L."/>
            <person name="Rohde M."/>
            <person name="Galperin M.Y."/>
            <person name="Jogler C."/>
        </authorList>
    </citation>
    <scope>NUCLEOTIDE SEQUENCE [LARGE SCALE GENOMIC DNA]</scope>
    <source>
        <strain evidence="1 2">SV_7m_r</strain>
    </source>
</reference>
<dbReference type="AlphaFoldDB" id="A0A517SUT5"/>
<dbReference type="EMBL" id="CP036272">
    <property type="protein sequence ID" value="QDT59897.1"/>
    <property type="molecule type" value="Genomic_DNA"/>
</dbReference>
<name>A0A517SUT5_9BACT</name>
<sequence>MNHEGLEEREGGSCERLSPFERVAIRPQLAGFDYFLVFLAALAVRCRDAIIVNRRLAMKAIV</sequence>
<evidence type="ECO:0000313" key="2">
    <source>
        <dbReference type="Proteomes" id="UP000315003"/>
    </source>
</evidence>
<accession>A0A517SUT5</accession>
<dbReference type="Proteomes" id="UP000315003">
    <property type="component" value="Chromosome"/>
</dbReference>
<gene>
    <name evidence="1" type="ORF">SV7mr_24100</name>
</gene>
<keyword evidence="2" id="KW-1185">Reference proteome</keyword>
<organism evidence="1 2">
    <name type="scientific">Stieleria bergensis</name>
    <dbReference type="NCBI Taxonomy" id="2528025"/>
    <lineage>
        <taxon>Bacteria</taxon>
        <taxon>Pseudomonadati</taxon>
        <taxon>Planctomycetota</taxon>
        <taxon>Planctomycetia</taxon>
        <taxon>Pirellulales</taxon>
        <taxon>Pirellulaceae</taxon>
        <taxon>Stieleria</taxon>
    </lineage>
</organism>
<proteinExistence type="predicted"/>
<evidence type="ECO:0000313" key="1">
    <source>
        <dbReference type="EMBL" id="QDT59897.1"/>
    </source>
</evidence>